<dbReference type="GeneID" id="28495384"/>
<dbReference type="RefSeq" id="WP_068665218.1">
    <property type="nucleotide sequence ID" value="NZ_CP015520.1"/>
</dbReference>
<dbReference type="EMBL" id="CP015520">
    <property type="protein sequence ID" value="ANF22477.1"/>
    <property type="molecule type" value="Genomic_DNA"/>
</dbReference>
<dbReference type="AlphaFoldDB" id="A0A172WGB5"/>
<gene>
    <name evidence="1" type="ORF">A7C91_04280</name>
</gene>
<accession>A0A172WGB5</accession>
<proteinExistence type="predicted"/>
<keyword evidence="2" id="KW-1185">Reference proteome</keyword>
<dbReference type="OrthoDB" id="91075at2157"/>
<sequence length="93" mass="10754">MPWMLVKSSYIGYKTHLGAGLAHIEGDFEVEEIVGEITPRTAHLLRKSFERSYFTLADAPLIPFEELDEGDRRLILKALRGLKENEKLKIKRR</sequence>
<dbReference type="KEGG" id="tpie:A7C91_04280"/>
<evidence type="ECO:0000313" key="1">
    <source>
        <dbReference type="EMBL" id="ANF22477.1"/>
    </source>
</evidence>
<dbReference type="STRING" id="1712654.A7C91_04280"/>
<dbReference type="Proteomes" id="UP000076969">
    <property type="component" value="Chromosome"/>
</dbReference>
<name>A0A172WGB5_9EURY</name>
<organism evidence="1 2">
    <name type="scientific">Thermococcus piezophilus</name>
    <dbReference type="NCBI Taxonomy" id="1712654"/>
    <lineage>
        <taxon>Archaea</taxon>
        <taxon>Methanobacteriati</taxon>
        <taxon>Methanobacteriota</taxon>
        <taxon>Thermococci</taxon>
        <taxon>Thermococcales</taxon>
        <taxon>Thermococcaceae</taxon>
        <taxon>Thermococcus</taxon>
    </lineage>
</organism>
<reference evidence="2" key="1">
    <citation type="journal article" date="2016" name="Syst. Appl. Microbiol.">
        <title>Thermococcus piezophilus sp. nov., a novel hyperthermophilic and piezophilic archaeon with a broad pressure range for growth, isolated from a deepest hydrothermal vent at the Mid-Cayman Rise.</title>
        <authorList>
            <person name="Dalmasso C."/>
            <person name="Oger P."/>
            <person name="Selva G."/>
            <person name="Courtine D."/>
            <person name="L'Haridon S."/>
            <person name="Garlaschelli A."/>
            <person name="Roussel E."/>
            <person name="Miyazaki J."/>
            <person name="Reveillaud J."/>
            <person name="Jebbar M."/>
            <person name="Takai K."/>
            <person name="Maignien L."/>
            <person name="Alain K."/>
        </authorList>
    </citation>
    <scope>NUCLEOTIDE SEQUENCE [LARGE SCALE GENOMIC DNA]</scope>
    <source>
        <strain evidence="2">CDGS</strain>
    </source>
</reference>
<evidence type="ECO:0000313" key="2">
    <source>
        <dbReference type="Proteomes" id="UP000076969"/>
    </source>
</evidence>
<protein>
    <submittedName>
        <fullName evidence="1">Uncharacterized protein</fullName>
    </submittedName>
</protein>